<dbReference type="HOGENOM" id="CLU_043916_1_0_2"/>
<dbReference type="PANTHER" id="PTHR42204">
    <property type="entry name" value="INTEGRAL MEMBRANE PROTEIN"/>
    <property type="match status" value="1"/>
</dbReference>
<feature type="transmembrane region" description="Helical" evidence="1">
    <location>
        <begin position="12"/>
        <end position="32"/>
    </location>
</feature>
<accession>D7E6W2</accession>
<feature type="transmembrane region" description="Helical" evidence="1">
    <location>
        <begin position="109"/>
        <end position="132"/>
    </location>
</feature>
<feature type="transmembrane region" description="Helical" evidence="1">
    <location>
        <begin position="138"/>
        <end position="156"/>
    </location>
</feature>
<feature type="transmembrane region" description="Helical" evidence="1">
    <location>
        <begin position="205"/>
        <end position="228"/>
    </location>
</feature>
<feature type="transmembrane region" description="Helical" evidence="1">
    <location>
        <begin position="176"/>
        <end position="193"/>
    </location>
</feature>
<dbReference type="Pfam" id="PF01970">
    <property type="entry name" value="TctA"/>
    <property type="match status" value="1"/>
</dbReference>
<sequence length="442" mass="47494">MFPQADLSVTMLLLSILAGYILGVISGLIPGIHTNNFAMVLVYLSSVMADYGITTIYAAVIISSNSITHTFHDVIPSIFLGAPSEDMALAVLPGHQLSLEGSGAEAIKLSAIGSAGSIIFSLILVLPVAGVFSTMYPIIQNYMGWILLVIILLMVATEKGESVAGQGQLVPYKHKFYAFVIFLLSGLLGYFAFETEYLIEPVVDIGSPSILLPLLSGLFGASQLVISLMSRTDIPPQKYSIPKLERSKISRGIAMGSVAGSIVAWIPGISSSIATVISRLFITDNFNNKNTEDELDSSKEFIVSVSGVNTSNAVFGLLSLVVIEKTRSGAMVAFNKLIDASQLNGQFVILFFCIILAAAFLSYLSTIVIGNNAYRILSKIDYYKLCISVILGLALLVFLFTGLYGLLIFIIATPIGMMAPFMTVKKSNAMGVILLPIMLYFL</sequence>
<dbReference type="STRING" id="644295.Metev_0682"/>
<dbReference type="PANTHER" id="PTHR42204:SF1">
    <property type="entry name" value="INTEGRAL MEMBRANE PROTEIN"/>
    <property type="match status" value="1"/>
</dbReference>
<dbReference type="Proteomes" id="UP000000391">
    <property type="component" value="Chromosome"/>
</dbReference>
<feature type="transmembrane region" description="Helical" evidence="1">
    <location>
        <begin position="38"/>
        <end position="62"/>
    </location>
</feature>
<feature type="transmembrane region" description="Helical" evidence="1">
    <location>
        <begin position="382"/>
        <end position="411"/>
    </location>
</feature>
<dbReference type="GeneID" id="9346304"/>
<gene>
    <name evidence="3" type="ordered locus">Metev_0682</name>
</gene>
<feature type="transmembrane region" description="Helical" evidence="1">
    <location>
        <begin position="302"/>
        <end position="323"/>
    </location>
</feature>
<dbReference type="InterPro" id="IPR002823">
    <property type="entry name" value="DUF112_TM"/>
</dbReference>
<keyword evidence="1" id="KW-1133">Transmembrane helix</keyword>
<dbReference type="RefSeq" id="WP_013194154.1">
    <property type="nucleotide sequence ID" value="NC_014253.1"/>
</dbReference>
<dbReference type="AlphaFoldDB" id="D7E6W2"/>
<evidence type="ECO:0000256" key="1">
    <source>
        <dbReference type="SAM" id="Phobius"/>
    </source>
</evidence>
<reference evidence="3 4" key="1">
    <citation type="submission" date="2010-06" db="EMBL/GenBank/DDBJ databases">
        <title>Complete sequence chromosome of Methanohalobium evestigatum Z-7303.</title>
        <authorList>
            <consortium name="US DOE Joint Genome Institute"/>
            <person name="Lucas S."/>
            <person name="Copeland A."/>
            <person name="Lapidus A."/>
            <person name="Cheng J.-F."/>
            <person name="Bruce D."/>
            <person name="Goodwin L."/>
            <person name="Pitluck S."/>
            <person name="Saunders E."/>
            <person name="Detter J.C."/>
            <person name="Han C."/>
            <person name="Tapia R."/>
            <person name="Land M."/>
            <person name="Hauser L."/>
            <person name="Kyrpides N."/>
            <person name="Mikhailova N."/>
            <person name="Sieprawska-Lupa M."/>
            <person name="Whitman W.B."/>
            <person name="Anderson I."/>
            <person name="Woyke T."/>
        </authorList>
    </citation>
    <scope>NUCLEOTIDE SEQUENCE [LARGE SCALE GENOMIC DNA]</scope>
    <source>
        <strain evidence="4">ATCC BAA-1072 / DSM 3721 / NBRC 107634 / OCM 161 / Z-7303</strain>
    </source>
</reference>
<evidence type="ECO:0000313" key="4">
    <source>
        <dbReference type="Proteomes" id="UP000000391"/>
    </source>
</evidence>
<dbReference type="EMBL" id="CP002069">
    <property type="protein sequence ID" value="ADI73586.1"/>
    <property type="molecule type" value="Genomic_DNA"/>
</dbReference>
<evidence type="ECO:0000313" key="3">
    <source>
        <dbReference type="EMBL" id="ADI73586.1"/>
    </source>
</evidence>
<organism evidence="3 4">
    <name type="scientific">Methanohalobium evestigatum (strain ATCC BAA-1072 / DSM 3721 / NBRC 107634 / OCM 161 / Z-7303)</name>
    <dbReference type="NCBI Taxonomy" id="644295"/>
    <lineage>
        <taxon>Archaea</taxon>
        <taxon>Methanobacteriati</taxon>
        <taxon>Methanobacteriota</taxon>
        <taxon>Stenosarchaea group</taxon>
        <taxon>Methanomicrobia</taxon>
        <taxon>Methanosarcinales</taxon>
        <taxon>Methanosarcinaceae</taxon>
        <taxon>Methanohalobium</taxon>
    </lineage>
</organism>
<keyword evidence="4" id="KW-1185">Reference proteome</keyword>
<evidence type="ECO:0000259" key="2">
    <source>
        <dbReference type="Pfam" id="PF01970"/>
    </source>
</evidence>
<dbReference type="KEGG" id="mev:Metev_0682"/>
<keyword evidence="1" id="KW-0812">Transmembrane</keyword>
<feature type="domain" description="DUF112" evidence="2">
    <location>
        <begin position="13"/>
        <end position="430"/>
    </location>
</feature>
<proteinExistence type="predicted"/>
<feature type="transmembrane region" description="Helical" evidence="1">
    <location>
        <begin position="343"/>
        <end position="370"/>
    </location>
</feature>
<protein>
    <recommendedName>
        <fullName evidence="2">DUF112 domain-containing protein</fullName>
    </recommendedName>
</protein>
<name>D7E6W2_METEZ</name>
<feature type="transmembrane region" description="Helical" evidence="1">
    <location>
        <begin position="249"/>
        <end position="282"/>
    </location>
</feature>
<keyword evidence="1" id="KW-0472">Membrane</keyword>